<keyword evidence="7" id="KW-0812">Transmembrane</keyword>
<dbReference type="GO" id="GO:0005736">
    <property type="term" value="C:RNA polymerase I complex"/>
    <property type="evidence" value="ECO:0007669"/>
    <property type="project" value="TreeGrafter"/>
</dbReference>
<keyword evidence="3" id="KW-0804">Transcription</keyword>
<keyword evidence="4" id="KW-0539">Nucleus</keyword>
<dbReference type="GO" id="GO:0006362">
    <property type="term" value="P:transcription elongation by RNA polymerase I"/>
    <property type="evidence" value="ECO:0007669"/>
    <property type="project" value="TreeGrafter"/>
</dbReference>
<dbReference type="PANTHER" id="PTHR13946">
    <property type="entry name" value="DNA-DIRECTED RNA POLYMERASE I,II,III"/>
    <property type="match status" value="1"/>
</dbReference>
<name>A0A922IA18_DERFA</name>
<evidence type="ECO:0000256" key="7">
    <source>
        <dbReference type="SAM" id="Phobius"/>
    </source>
</evidence>
<dbReference type="Pfam" id="PF13656">
    <property type="entry name" value="RNA_pol_L_2"/>
    <property type="match status" value="1"/>
</dbReference>
<reference evidence="9" key="1">
    <citation type="submission" date="2013-05" db="EMBL/GenBank/DDBJ databases">
        <authorList>
            <person name="Yim A.K.Y."/>
            <person name="Chan T.F."/>
            <person name="Ji K.M."/>
            <person name="Liu X.Y."/>
            <person name="Zhou J.W."/>
            <person name="Li R.Q."/>
            <person name="Yang K.Y."/>
            <person name="Li J."/>
            <person name="Li M."/>
            <person name="Law P.T.W."/>
            <person name="Wu Y.L."/>
            <person name="Cai Z.L."/>
            <person name="Qin H."/>
            <person name="Bao Y."/>
            <person name="Leung R.K.K."/>
            <person name="Ng P.K.S."/>
            <person name="Zou J."/>
            <person name="Zhong X.J."/>
            <person name="Ran P.X."/>
            <person name="Zhong N.S."/>
            <person name="Liu Z.G."/>
            <person name="Tsui S.K.W."/>
        </authorList>
    </citation>
    <scope>NUCLEOTIDE SEQUENCE</scope>
    <source>
        <strain evidence="9">Derf</strain>
        <tissue evidence="9">Whole organism</tissue>
    </source>
</reference>
<reference evidence="9" key="2">
    <citation type="journal article" date="2022" name="Res Sq">
        <title>Comparative Genomics Reveals Insights into the Divergent Evolution of Astigmatic Mites and Household Pest Adaptations.</title>
        <authorList>
            <person name="Xiong Q."/>
            <person name="Wan A.T.-Y."/>
            <person name="Liu X.-Y."/>
            <person name="Fung C.S.-H."/>
            <person name="Xiao X."/>
            <person name="Malainual N."/>
            <person name="Hou J."/>
            <person name="Wang L."/>
            <person name="Wang M."/>
            <person name="Yang K."/>
            <person name="Cui Y."/>
            <person name="Leung E."/>
            <person name="Nong W."/>
            <person name="Shin S.-K."/>
            <person name="Au S."/>
            <person name="Jeong K.Y."/>
            <person name="Chew F.T."/>
            <person name="Hui J."/>
            <person name="Leung T.F."/>
            <person name="Tungtrongchitr A."/>
            <person name="Zhong N."/>
            <person name="Liu Z."/>
            <person name="Tsui S."/>
        </authorList>
    </citation>
    <scope>NUCLEOTIDE SEQUENCE</scope>
    <source>
        <strain evidence="9">Derf</strain>
        <tissue evidence="9">Whole organism</tissue>
    </source>
</reference>
<keyword evidence="7" id="KW-1133">Transmembrane helix</keyword>
<comment type="caution">
    <text evidence="9">The sequence shown here is derived from an EMBL/GenBank/DDBJ whole genome shotgun (WGS) entry which is preliminary data.</text>
</comment>
<dbReference type="GO" id="GO:0003677">
    <property type="term" value="F:DNA binding"/>
    <property type="evidence" value="ECO:0007669"/>
    <property type="project" value="InterPro"/>
</dbReference>
<evidence type="ECO:0000313" key="10">
    <source>
        <dbReference type="Proteomes" id="UP000790347"/>
    </source>
</evidence>
<evidence type="ECO:0000256" key="6">
    <source>
        <dbReference type="ARBA" id="ARBA00031757"/>
    </source>
</evidence>
<evidence type="ECO:0000256" key="4">
    <source>
        <dbReference type="ARBA" id="ARBA00023242"/>
    </source>
</evidence>
<feature type="domain" description="DNA-directed RNA polymerase RBP11-like dimerisation" evidence="8">
    <location>
        <begin position="45"/>
        <end position="118"/>
    </location>
</feature>
<dbReference type="InterPro" id="IPR033898">
    <property type="entry name" value="RNAP_AC19"/>
</dbReference>
<comment type="subcellular location">
    <subcellularLocation>
        <location evidence="1">Nucleus</location>
    </subcellularLocation>
</comment>
<feature type="transmembrane region" description="Helical" evidence="7">
    <location>
        <begin position="6"/>
        <end position="24"/>
    </location>
</feature>
<evidence type="ECO:0000256" key="1">
    <source>
        <dbReference type="ARBA" id="ARBA00004123"/>
    </source>
</evidence>
<evidence type="ECO:0000256" key="5">
    <source>
        <dbReference type="ARBA" id="ARBA00025751"/>
    </source>
</evidence>
<evidence type="ECO:0000259" key="8">
    <source>
        <dbReference type="Pfam" id="PF13656"/>
    </source>
</evidence>
<dbReference type="GO" id="GO:0005666">
    <property type="term" value="C:RNA polymerase III complex"/>
    <property type="evidence" value="ECO:0007669"/>
    <property type="project" value="TreeGrafter"/>
</dbReference>
<dbReference type="Gene3D" id="3.30.1360.10">
    <property type="entry name" value="RNA polymerase, RBP11-like subunit"/>
    <property type="match status" value="1"/>
</dbReference>
<evidence type="ECO:0000256" key="2">
    <source>
        <dbReference type="ARBA" id="ARBA00022478"/>
    </source>
</evidence>
<sequence>MHASVHFFLILFSNLLLINNNIIYHCYNMDKSFFETPYINDDKTCATFKFFFEDHTLANVLRNQILENPNVEFCGYSIPHPSEEYFQLQIQTRNGLNVYDALLNGFEELSKLCDKTKKLFIEAVDKFKIDNNMS</sequence>
<dbReference type="GO" id="GO:0003899">
    <property type="term" value="F:DNA-directed RNA polymerase activity"/>
    <property type="evidence" value="ECO:0007669"/>
    <property type="project" value="InterPro"/>
</dbReference>
<protein>
    <recommendedName>
        <fullName evidence="6">DNA-directed RNA polymerase I subunit D</fullName>
    </recommendedName>
</protein>
<dbReference type="GO" id="GO:0046983">
    <property type="term" value="F:protein dimerization activity"/>
    <property type="evidence" value="ECO:0007669"/>
    <property type="project" value="InterPro"/>
</dbReference>
<dbReference type="GO" id="GO:0006383">
    <property type="term" value="P:transcription by RNA polymerase III"/>
    <property type="evidence" value="ECO:0007669"/>
    <property type="project" value="TreeGrafter"/>
</dbReference>
<dbReference type="InterPro" id="IPR022905">
    <property type="entry name" value="Rpo11-like"/>
</dbReference>
<dbReference type="HAMAP" id="MF_00261">
    <property type="entry name" value="RNApol_arch_Rpo11"/>
    <property type="match status" value="1"/>
</dbReference>
<dbReference type="PANTHER" id="PTHR13946:SF28">
    <property type="entry name" value="DNA-DIRECTED RNA POLYMERASES I AND III SUBUNIT RPAC2"/>
    <property type="match status" value="1"/>
</dbReference>
<dbReference type="InterPro" id="IPR009025">
    <property type="entry name" value="RBP11-like_dimer"/>
</dbReference>
<keyword evidence="2" id="KW-0240">DNA-directed RNA polymerase</keyword>
<evidence type="ECO:0000313" key="9">
    <source>
        <dbReference type="EMBL" id="KAH9528187.1"/>
    </source>
</evidence>
<keyword evidence="10" id="KW-1185">Reference proteome</keyword>
<gene>
    <name evidence="9" type="primary">RPC19</name>
    <name evidence="9" type="ORF">DERF_002153</name>
</gene>
<dbReference type="EMBL" id="ASGP02000001">
    <property type="protein sequence ID" value="KAH9528187.1"/>
    <property type="molecule type" value="Genomic_DNA"/>
</dbReference>
<dbReference type="InterPro" id="IPR036603">
    <property type="entry name" value="RBP11-like"/>
</dbReference>
<dbReference type="PROSITE" id="PS01154">
    <property type="entry name" value="RNA_POL_L_13KD"/>
    <property type="match status" value="1"/>
</dbReference>
<accession>A0A922IA18</accession>
<keyword evidence="7" id="KW-0472">Membrane</keyword>
<proteinExistence type="inferred from homology"/>
<dbReference type="SUPFAM" id="SSF55257">
    <property type="entry name" value="RBP11-like subunits of RNA polymerase"/>
    <property type="match status" value="1"/>
</dbReference>
<dbReference type="AlphaFoldDB" id="A0A922IA18"/>
<dbReference type="Proteomes" id="UP000790347">
    <property type="component" value="Unassembled WGS sequence"/>
</dbReference>
<dbReference type="InterPro" id="IPR008193">
    <property type="entry name" value="RNA_pol_Rpb11_13-16kDa_CS"/>
</dbReference>
<organism evidence="9 10">
    <name type="scientific">Dermatophagoides farinae</name>
    <name type="common">American house dust mite</name>
    <dbReference type="NCBI Taxonomy" id="6954"/>
    <lineage>
        <taxon>Eukaryota</taxon>
        <taxon>Metazoa</taxon>
        <taxon>Ecdysozoa</taxon>
        <taxon>Arthropoda</taxon>
        <taxon>Chelicerata</taxon>
        <taxon>Arachnida</taxon>
        <taxon>Acari</taxon>
        <taxon>Acariformes</taxon>
        <taxon>Sarcoptiformes</taxon>
        <taxon>Astigmata</taxon>
        <taxon>Psoroptidia</taxon>
        <taxon>Analgoidea</taxon>
        <taxon>Pyroglyphidae</taxon>
        <taxon>Dermatophagoidinae</taxon>
        <taxon>Dermatophagoides</taxon>
    </lineage>
</organism>
<dbReference type="CDD" id="cd07029">
    <property type="entry name" value="RNAP_I_III_AC19"/>
    <property type="match status" value="1"/>
</dbReference>
<evidence type="ECO:0000256" key="3">
    <source>
        <dbReference type="ARBA" id="ARBA00023163"/>
    </source>
</evidence>
<comment type="similarity">
    <text evidence="5">Belongs to the archaeal Rpo11/eukaryotic RPB11/RPC19 RNA polymerase subunit family.</text>
</comment>
<dbReference type="OrthoDB" id="510325at2759"/>